<dbReference type="GO" id="GO:0005634">
    <property type="term" value="C:nucleus"/>
    <property type="evidence" value="ECO:0007669"/>
    <property type="project" value="TreeGrafter"/>
</dbReference>
<evidence type="ECO:0000256" key="4">
    <source>
        <dbReference type="ARBA" id="ARBA00022777"/>
    </source>
</evidence>
<keyword evidence="5" id="KW-0067">ATP-binding</keyword>
<accession>A0A8J5SRC7</accession>
<keyword evidence="2" id="KW-0808">Transferase</keyword>
<keyword evidence="3" id="KW-0547">Nucleotide-binding</keyword>
<evidence type="ECO:0000256" key="3">
    <source>
        <dbReference type="ARBA" id="ARBA00022741"/>
    </source>
</evidence>
<reference evidence="6" key="2">
    <citation type="submission" date="2021-02" db="EMBL/GenBank/DDBJ databases">
        <authorList>
            <person name="Kimball J.A."/>
            <person name="Haas M.W."/>
            <person name="Macchietto M."/>
            <person name="Kono T."/>
            <person name="Duquette J."/>
            <person name="Shao M."/>
        </authorList>
    </citation>
    <scope>NUCLEOTIDE SEQUENCE</scope>
    <source>
        <tissue evidence="6">Fresh leaf tissue</tissue>
    </source>
</reference>
<dbReference type="AlphaFoldDB" id="A0A8J5SRC7"/>
<comment type="caution">
    <text evidence="6">The sequence shown here is derived from an EMBL/GenBank/DDBJ whole genome shotgun (WGS) entry which is preliminary data.</text>
</comment>
<evidence type="ECO:0008006" key="8">
    <source>
        <dbReference type="Google" id="ProtNLM"/>
    </source>
</evidence>
<dbReference type="PANTHER" id="PTHR24057">
    <property type="entry name" value="GLYCOGEN SYNTHASE KINASE-3 ALPHA"/>
    <property type="match status" value="1"/>
</dbReference>
<organism evidence="6 7">
    <name type="scientific">Zizania palustris</name>
    <name type="common">Northern wild rice</name>
    <dbReference type="NCBI Taxonomy" id="103762"/>
    <lineage>
        <taxon>Eukaryota</taxon>
        <taxon>Viridiplantae</taxon>
        <taxon>Streptophyta</taxon>
        <taxon>Embryophyta</taxon>
        <taxon>Tracheophyta</taxon>
        <taxon>Spermatophyta</taxon>
        <taxon>Magnoliopsida</taxon>
        <taxon>Liliopsida</taxon>
        <taxon>Poales</taxon>
        <taxon>Poaceae</taxon>
        <taxon>BOP clade</taxon>
        <taxon>Oryzoideae</taxon>
        <taxon>Oryzeae</taxon>
        <taxon>Zizaniinae</taxon>
        <taxon>Zizania</taxon>
    </lineage>
</organism>
<reference evidence="6" key="1">
    <citation type="journal article" date="2021" name="bioRxiv">
        <title>Whole Genome Assembly and Annotation of Northern Wild Rice, Zizania palustris L., Supports a Whole Genome Duplication in the Zizania Genus.</title>
        <authorList>
            <person name="Haas M."/>
            <person name="Kono T."/>
            <person name="Macchietto M."/>
            <person name="Millas R."/>
            <person name="McGilp L."/>
            <person name="Shao M."/>
            <person name="Duquette J."/>
            <person name="Hirsch C.N."/>
            <person name="Kimball J."/>
        </authorList>
    </citation>
    <scope>NUCLEOTIDE SEQUENCE</scope>
    <source>
        <tissue evidence="6">Fresh leaf tissue</tissue>
    </source>
</reference>
<name>A0A8J5SRC7_ZIZPA</name>
<evidence type="ECO:0000256" key="5">
    <source>
        <dbReference type="ARBA" id="ARBA00022840"/>
    </source>
</evidence>
<dbReference type="OrthoDB" id="272141at2759"/>
<keyword evidence="1" id="KW-0723">Serine/threonine-protein kinase</keyword>
<dbReference type="GO" id="GO:0005737">
    <property type="term" value="C:cytoplasm"/>
    <property type="evidence" value="ECO:0007669"/>
    <property type="project" value="TreeGrafter"/>
</dbReference>
<evidence type="ECO:0000256" key="2">
    <source>
        <dbReference type="ARBA" id="ARBA00022679"/>
    </source>
</evidence>
<evidence type="ECO:0000256" key="1">
    <source>
        <dbReference type="ARBA" id="ARBA00022527"/>
    </source>
</evidence>
<evidence type="ECO:0000313" key="6">
    <source>
        <dbReference type="EMBL" id="KAG8061041.1"/>
    </source>
</evidence>
<proteinExistence type="predicted"/>
<keyword evidence="4" id="KW-0418">Kinase</keyword>
<gene>
    <name evidence="6" type="ORF">GUJ93_ZPchr0003g18412</name>
</gene>
<dbReference type="GO" id="GO:0004674">
    <property type="term" value="F:protein serine/threonine kinase activity"/>
    <property type="evidence" value="ECO:0007669"/>
    <property type="project" value="UniProtKB-KW"/>
</dbReference>
<dbReference type="GO" id="GO:0005524">
    <property type="term" value="F:ATP binding"/>
    <property type="evidence" value="ECO:0007669"/>
    <property type="project" value="UniProtKB-KW"/>
</dbReference>
<dbReference type="InterPro" id="IPR050591">
    <property type="entry name" value="GSK-3"/>
</dbReference>
<dbReference type="GO" id="GO:0007165">
    <property type="term" value="P:signal transduction"/>
    <property type="evidence" value="ECO:0007669"/>
    <property type="project" value="TreeGrafter"/>
</dbReference>
<dbReference type="PANTHER" id="PTHR24057:SF34">
    <property type="entry name" value="NON-SPECIFIC SERINE_THREONINE PROTEIN KINASE"/>
    <property type="match status" value="1"/>
</dbReference>
<sequence length="146" mass="16746">MGGKKKAWAAEKNARMLCSDALVEAFHSPSPFRPVNPHAHQLKLCDFGSAKVLVLGTTTREEIKHMNPNYTEFKFPQIKDHPWHKTFHKRMPSEDVDLVSQLLQYSPNLRCNADPNVRLPNGCTLPQLFNFKPRAERSINGIYYEV</sequence>
<dbReference type="GO" id="GO:0030154">
    <property type="term" value="P:cell differentiation"/>
    <property type="evidence" value="ECO:0007669"/>
    <property type="project" value="TreeGrafter"/>
</dbReference>
<protein>
    <recommendedName>
        <fullName evidence="8">Protein kinase domain-containing protein</fullName>
    </recommendedName>
</protein>
<dbReference type="EMBL" id="JAAALK010000286">
    <property type="protein sequence ID" value="KAG8061041.1"/>
    <property type="molecule type" value="Genomic_DNA"/>
</dbReference>
<evidence type="ECO:0000313" key="7">
    <source>
        <dbReference type="Proteomes" id="UP000729402"/>
    </source>
</evidence>
<keyword evidence="7" id="KW-1185">Reference proteome</keyword>
<dbReference type="Proteomes" id="UP000729402">
    <property type="component" value="Unassembled WGS sequence"/>
</dbReference>